<evidence type="ECO:0000259" key="8">
    <source>
        <dbReference type="PROSITE" id="PS51918"/>
    </source>
</evidence>
<dbReference type="PANTHER" id="PTHR11228:SF7">
    <property type="entry name" value="PQQA PEPTIDE CYCLASE"/>
    <property type="match status" value="1"/>
</dbReference>
<dbReference type="Gene3D" id="3.20.20.70">
    <property type="entry name" value="Aldolase class I"/>
    <property type="match status" value="1"/>
</dbReference>
<dbReference type="InterPro" id="IPR013785">
    <property type="entry name" value="Aldolase_TIM"/>
</dbReference>
<sequence length="325" mass="37328">MSDAKPLTPDYPHEVIVEVTNACNLRCRYCHFHGDAAPRTRPLGHMDPAVWHSVLEDLARWEKPVTLLTHGAGEPLLSPHLPELLKCAKQIPHLRVGFMTNAMLLDSAWTERLLDLRVDFLALSIDGVDPETHDAVRQNARLNIIERHVRHLIRRKAERQSATPALSFNMVLYPHIEDQGPAFVERWMPYAETITLSRFRPIGERTLWPSHANPPFRPCSLLWHQCVIAWDGRVGLCCEDIHLDVPTGSVLNQPLLQIFRHSPVFNAYRRHHLERRVEGLALCARCHIWGGDMVLQEWRETLAGCSVRVTQTPAYRMYRKEEALS</sequence>
<dbReference type="PANTHER" id="PTHR11228">
    <property type="entry name" value="RADICAL SAM DOMAIN PROTEIN"/>
    <property type="match status" value="1"/>
</dbReference>
<evidence type="ECO:0000256" key="6">
    <source>
        <dbReference type="ARBA" id="ARBA00023004"/>
    </source>
</evidence>
<evidence type="ECO:0000256" key="4">
    <source>
        <dbReference type="ARBA" id="ARBA00022723"/>
    </source>
</evidence>
<evidence type="ECO:0000256" key="1">
    <source>
        <dbReference type="ARBA" id="ARBA00001966"/>
    </source>
</evidence>
<dbReference type="EMBL" id="DSTK01000038">
    <property type="protein sequence ID" value="HFK98219.1"/>
    <property type="molecule type" value="Genomic_DNA"/>
</dbReference>
<protein>
    <submittedName>
        <fullName evidence="9">Radical SAM/SPASM domain-containing protein</fullName>
    </submittedName>
</protein>
<dbReference type="InterPro" id="IPR050377">
    <property type="entry name" value="Radical_SAM_PqqE_MftC-like"/>
</dbReference>
<proteinExistence type="predicted"/>
<dbReference type="GO" id="GO:0051539">
    <property type="term" value="F:4 iron, 4 sulfur cluster binding"/>
    <property type="evidence" value="ECO:0007669"/>
    <property type="project" value="UniProtKB-KW"/>
</dbReference>
<evidence type="ECO:0000256" key="5">
    <source>
        <dbReference type="ARBA" id="ARBA00023002"/>
    </source>
</evidence>
<dbReference type="CDD" id="cd21109">
    <property type="entry name" value="SPASM"/>
    <property type="match status" value="1"/>
</dbReference>
<dbReference type="GO" id="GO:0046872">
    <property type="term" value="F:metal ion binding"/>
    <property type="evidence" value="ECO:0007669"/>
    <property type="project" value="UniProtKB-KW"/>
</dbReference>
<feature type="domain" description="Radical SAM core" evidence="8">
    <location>
        <begin position="9"/>
        <end position="233"/>
    </location>
</feature>
<name>A0A831ZT90_9BACT</name>
<evidence type="ECO:0000256" key="7">
    <source>
        <dbReference type="ARBA" id="ARBA00023014"/>
    </source>
</evidence>
<dbReference type="SUPFAM" id="SSF102114">
    <property type="entry name" value="Radical SAM enzymes"/>
    <property type="match status" value="1"/>
</dbReference>
<dbReference type="InterPro" id="IPR058240">
    <property type="entry name" value="rSAM_sf"/>
</dbReference>
<comment type="caution">
    <text evidence="9">The sequence shown here is derived from an EMBL/GenBank/DDBJ whole genome shotgun (WGS) entry which is preliminary data.</text>
</comment>
<dbReference type="Pfam" id="PF04055">
    <property type="entry name" value="Radical_SAM"/>
    <property type="match status" value="1"/>
</dbReference>
<reference evidence="9" key="1">
    <citation type="journal article" date="2020" name="mSystems">
        <title>Genome- and Community-Level Interaction Insights into Carbon Utilization and Element Cycling Functions of Hydrothermarchaeota in Hydrothermal Sediment.</title>
        <authorList>
            <person name="Zhou Z."/>
            <person name="Liu Y."/>
            <person name="Xu W."/>
            <person name="Pan J."/>
            <person name="Luo Z.H."/>
            <person name="Li M."/>
        </authorList>
    </citation>
    <scope>NUCLEOTIDE SEQUENCE [LARGE SCALE GENOMIC DNA]</scope>
    <source>
        <strain evidence="9">SpSt-456</strain>
    </source>
</reference>
<dbReference type="InterPro" id="IPR007197">
    <property type="entry name" value="rSAM"/>
</dbReference>
<dbReference type="AlphaFoldDB" id="A0A831ZT90"/>
<keyword evidence="7" id="KW-0411">Iron-sulfur</keyword>
<dbReference type="CDD" id="cd01335">
    <property type="entry name" value="Radical_SAM"/>
    <property type="match status" value="1"/>
</dbReference>
<dbReference type="SFLD" id="SFLDG01067">
    <property type="entry name" value="SPASM/twitch_domain_containing"/>
    <property type="match status" value="1"/>
</dbReference>
<dbReference type="PROSITE" id="PS51918">
    <property type="entry name" value="RADICAL_SAM"/>
    <property type="match status" value="1"/>
</dbReference>
<keyword evidence="2" id="KW-0004">4Fe-4S</keyword>
<dbReference type="Pfam" id="PF13186">
    <property type="entry name" value="SPASM"/>
    <property type="match status" value="1"/>
</dbReference>
<evidence type="ECO:0000256" key="2">
    <source>
        <dbReference type="ARBA" id="ARBA00022485"/>
    </source>
</evidence>
<gene>
    <name evidence="9" type="ORF">ENS06_12985</name>
</gene>
<dbReference type="SFLD" id="SFLDS00029">
    <property type="entry name" value="Radical_SAM"/>
    <property type="match status" value="1"/>
</dbReference>
<keyword evidence="3" id="KW-0949">S-adenosyl-L-methionine</keyword>
<dbReference type="SFLD" id="SFLDG01387">
    <property type="entry name" value="BtrN-like_SPASM_domain_contain"/>
    <property type="match status" value="1"/>
</dbReference>
<dbReference type="PROSITE" id="PS01305">
    <property type="entry name" value="MOAA_NIFB_PQQE"/>
    <property type="match status" value="1"/>
</dbReference>
<accession>A0A831ZT90</accession>
<evidence type="ECO:0000256" key="3">
    <source>
        <dbReference type="ARBA" id="ARBA00022691"/>
    </source>
</evidence>
<keyword evidence="5" id="KW-0560">Oxidoreductase</keyword>
<dbReference type="InterPro" id="IPR034391">
    <property type="entry name" value="AdoMet-like_SPASM_containing"/>
</dbReference>
<evidence type="ECO:0000313" key="9">
    <source>
        <dbReference type="EMBL" id="HFK98219.1"/>
    </source>
</evidence>
<keyword evidence="4" id="KW-0479">Metal-binding</keyword>
<dbReference type="InterPro" id="IPR023885">
    <property type="entry name" value="4Fe4S-binding_SPASM_dom"/>
</dbReference>
<keyword evidence="6" id="KW-0408">Iron</keyword>
<organism evidence="9">
    <name type="scientific">Desulfacinum infernum</name>
    <dbReference type="NCBI Taxonomy" id="35837"/>
    <lineage>
        <taxon>Bacteria</taxon>
        <taxon>Pseudomonadati</taxon>
        <taxon>Thermodesulfobacteriota</taxon>
        <taxon>Syntrophobacteria</taxon>
        <taxon>Syntrophobacterales</taxon>
        <taxon>Syntrophobacteraceae</taxon>
        <taxon>Desulfacinum</taxon>
    </lineage>
</organism>
<dbReference type="InterPro" id="IPR000385">
    <property type="entry name" value="MoaA_NifB_PqqE_Fe-S-bd_CS"/>
</dbReference>
<comment type="cofactor">
    <cofactor evidence="1">
        <name>[4Fe-4S] cluster</name>
        <dbReference type="ChEBI" id="CHEBI:49883"/>
    </cofactor>
</comment>
<dbReference type="GO" id="GO:0016491">
    <property type="term" value="F:oxidoreductase activity"/>
    <property type="evidence" value="ECO:0007669"/>
    <property type="project" value="UniProtKB-KW"/>
</dbReference>